<dbReference type="AlphaFoldDB" id="A0A1V9Z612"/>
<evidence type="ECO:0000256" key="2">
    <source>
        <dbReference type="ARBA" id="ARBA00007991"/>
    </source>
</evidence>
<comment type="subcellular location">
    <subcellularLocation>
        <location evidence="1">Nucleus</location>
    </subcellularLocation>
</comment>
<dbReference type="InterPro" id="IPR011989">
    <property type="entry name" value="ARM-like"/>
</dbReference>
<evidence type="ECO:0000256" key="1">
    <source>
        <dbReference type="ARBA" id="ARBA00004123"/>
    </source>
</evidence>
<evidence type="ECO:0000313" key="6">
    <source>
        <dbReference type="Proteomes" id="UP000243579"/>
    </source>
</evidence>
<dbReference type="InterPro" id="IPR016024">
    <property type="entry name" value="ARM-type_fold"/>
</dbReference>
<name>A0A1V9Z612_ACHHY</name>
<evidence type="ECO:0000313" key="5">
    <source>
        <dbReference type="EMBL" id="OQR93435.1"/>
    </source>
</evidence>
<evidence type="ECO:0000256" key="3">
    <source>
        <dbReference type="ARBA" id="ARBA00022448"/>
    </source>
</evidence>
<comment type="similarity">
    <text evidence="2">Belongs to the importin beta family.</text>
</comment>
<evidence type="ECO:0000256" key="4">
    <source>
        <dbReference type="ARBA" id="ARBA00023242"/>
    </source>
</evidence>
<dbReference type="Proteomes" id="UP000243579">
    <property type="component" value="Unassembled WGS sequence"/>
</dbReference>
<dbReference type="STRING" id="1202772.A0A1V9Z612"/>
<dbReference type="Gene3D" id="1.25.10.10">
    <property type="entry name" value="Leucine-rich Repeat Variant"/>
    <property type="match status" value="1"/>
</dbReference>
<dbReference type="SUPFAM" id="SSF48371">
    <property type="entry name" value="ARM repeat"/>
    <property type="match status" value="1"/>
</dbReference>
<dbReference type="InterPro" id="IPR051345">
    <property type="entry name" value="Importin_beta-like_NTR"/>
</dbReference>
<keyword evidence="3" id="KW-0813">Transport</keyword>
<keyword evidence="6" id="KW-1185">Reference proteome</keyword>
<accession>A0A1V9Z612</accession>
<organism evidence="5 6">
    <name type="scientific">Achlya hypogyna</name>
    <name type="common">Oomycete</name>
    <name type="synonym">Protoachlya hypogyna</name>
    <dbReference type="NCBI Taxonomy" id="1202772"/>
    <lineage>
        <taxon>Eukaryota</taxon>
        <taxon>Sar</taxon>
        <taxon>Stramenopiles</taxon>
        <taxon>Oomycota</taxon>
        <taxon>Saprolegniomycetes</taxon>
        <taxon>Saprolegniales</taxon>
        <taxon>Achlyaceae</taxon>
        <taxon>Achlya</taxon>
    </lineage>
</organism>
<dbReference type="PANTHER" id="PTHR12363">
    <property type="entry name" value="TRANSPORTIN 3 AND IMPORTIN 13"/>
    <property type="match status" value="1"/>
</dbReference>
<protein>
    <recommendedName>
        <fullName evidence="7">Exportin-1/Importin-beta-like domain-containing protein</fullName>
    </recommendedName>
</protein>
<dbReference type="GO" id="GO:0006606">
    <property type="term" value="P:protein import into nucleus"/>
    <property type="evidence" value="ECO:0007669"/>
    <property type="project" value="TreeGrafter"/>
</dbReference>
<dbReference type="OrthoDB" id="435593at2759"/>
<dbReference type="EMBL" id="JNBR01000410">
    <property type="protein sequence ID" value="OQR93435.1"/>
    <property type="molecule type" value="Genomic_DNA"/>
</dbReference>
<dbReference type="GO" id="GO:0005737">
    <property type="term" value="C:cytoplasm"/>
    <property type="evidence" value="ECO:0007669"/>
    <property type="project" value="TreeGrafter"/>
</dbReference>
<sequence>MSTLAITVEALEAAIAALYGQKGPDEQRSANEYLLAVAESSSAWSVGLTLLGRPPSNPTVDPTPIQYFAANMIYSKLRKEYVTLPLVDQQGIQAQLEAILHNVRTRQLIVAPLVLQRICMATAVIYLSVDGGCSRCVNECVSATTTPEAIVLALELLTSLCDENTDAYLPIARKDSVVLEITEISATVFAFLGNIFRQAADAVDIRYAALVCLKAWIKGAGFSIAKLYTTMRHVFDSLLAALGIASQEAVVTREVVVCAAILCDALEVNEYPPAASKEDAMLALTRGLLASEGAIQFYLQNDEHVALALTTLVASFGESELEWLIEGSPEALALAELMLAMTAQPTRQIASLLLDVWLAVQEEPVADRHEVFRDAFFRRLLQVLLVQCAGTDDDDGDDDAFQSFRATVTDVVLSIYALLKDEYLQFIAHVVRTQTANAGLLEAALFLLSTITCDLKPRLLLSTADARVSDALLTSLCSDFFFAHSAFASTPAVIAATAVLLGQLNGWLALPHNATLLGTSVQYLTSAVGPAPKQASKSLLQLACSCTEPLASKADLVSLVVRAMQDHVLELPDRVLLVEAVVRVATNAAWCMDALSYLVAPMLARLQEATQHEAPPALVAAELVCLTTTLRFADAPSAAAGGAAVTNALLALLWPVLAPVAARYGASEPTMDALMDLVAAVLKAKRDDVEAFGASAEVAAVLAMVAALFQQFQYPSAFVPAAVAIETFGPRGVPPALGQAFAALSQRTFALCEASSPAEIPDTVRGFFDLSQRCVMFCPGLLFEREFGTTVQLAVAALGRLGSHREGLRAVVFYLNYIATKRDTTLAPFKDAIDGALGSLKDPLCAAVVMLLGCTGPTTLYAPLSGLWFRLLTAYGGLIYPAAEQALLQSEATVGLAPEDKHLIFAAWTSLSDNYQERRFNALCLDFAKVCRREMTADVLGEYVC</sequence>
<gene>
    <name evidence="5" type="ORF">ACHHYP_02531</name>
</gene>
<dbReference type="GO" id="GO:0005634">
    <property type="term" value="C:nucleus"/>
    <property type="evidence" value="ECO:0007669"/>
    <property type="project" value="UniProtKB-SubCell"/>
</dbReference>
<reference evidence="5 6" key="1">
    <citation type="journal article" date="2014" name="Genome Biol. Evol.">
        <title>The secreted proteins of Achlya hypogyna and Thraustotheca clavata identify the ancestral oomycete secretome and reveal gene acquisitions by horizontal gene transfer.</title>
        <authorList>
            <person name="Misner I."/>
            <person name="Blouin N."/>
            <person name="Leonard G."/>
            <person name="Richards T.A."/>
            <person name="Lane C.E."/>
        </authorList>
    </citation>
    <scope>NUCLEOTIDE SEQUENCE [LARGE SCALE GENOMIC DNA]</scope>
    <source>
        <strain evidence="5 6">ATCC 48635</strain>
    </source>
</reference>
<proteinExistence type="inferred from homology"/>
<evidence type="ECO:0008006" key="7">
    <source>
        <dbReference type="Google" id="ProtNLM"/>
    </source>
</evidence>
<comment type="caution">
    <text evidence="5">The sequence shown here is derived from an EMBL/GenBank/DDBJ whole genome shotgun (WGS) entry which is preliminary data.</text>
</comment>
<keyword evidence="4" id="KW-0539">Nucleus</keyword>
<dbReference type="PANTHER" id="PTHR12363:SF33">
    <property type="entry name" value="IMPORTIN-13"/>
    <property type="match status" value="1"/>
</dbReference>